<evidence type="ECO:0000256" key="2">
    <source>
        <dbReference type="ARBA" id="ARBA00022692"/>
    </source>
</evidence>
<feature type="transmembrane region" description="Helical" evidence="6">
    <location>
        <begin position="468"/>
        <end position="490"/>
    </location>
</feature>
<feature type="transmembrane region" description="Helical" evidence="6">
    <location>
        <begin position="243"/>
        <end position="268"/>
    </location>
</feature>
<sequence>MRASSALETTDDIDSHPQSPHSYVAGESEDRLHHVASLWGLAEPRLRRKPVRNWFADSVTMHMHSVGALSRHERLDATGTLHYVTIRRRRRRPTVGDSPTPQYETLTDLFQPPPAVVSPVEVSEEEEIIEEDVIVGGSLAAAMFGIIKGTVGPAILYLPHGVVQSGYAVAIPSIVLATILYLYSANTCLLECWNIESRKQHEMATAVEELLALVAEERPVAPPKPTLLTYPELARRALGPYSILTVMGIAFFQLGVCLTYLIFVPHNLMQLTHNSLPREVWVWTMVLAEIPLGWLSDIRSLTCTNILATFLIAYGLVAVLSLAIHQGWERDPDTDERQFVSHWKQLPPVTEAWFLFVGTSFFMMEGGITLVVPLQEAVASAADRKRFPAVNAHTTWGIVVFYILFACICAAGLGGEGLSTALTASLHGRVASSVQLAYSVAVFFSFPLQAFPALQVICRALLGEQPSLWWRGVLTTVITLLLGAIATLAIDYLGNVVSLLGSMFGIPLALVFPPLMHNRLVGDRVKMNYVVVCFGLFAMGAASYATAASWDQEGG</sequence>
<evidence type="ECO:0000256" key="5">
    <source>
        <dbReference type="SAM" id="MobiDB-lite"/>
    </source>
</evidence>
<feature type="transmembrane region" description="Helical" evidence="6">
    <location>
        <begin position="305"/>
        <end position="324"/>
    </location>
</feature>
<evidence type="ECO:0000256" key="4">
    <source>
        <dbReference type="ARBA" id="ARBA00023136"/>
    </source>
</evidence>
<reference evidence="8 9" key="1">
    <citation type="journal article" date="2015" name="Plant Cell">
        <title>Oil accumulation by the oleaginous diatom Fistulifera solaris as revealed by the genome and transcriptome.</title>
        <authorList>
            <person name="Tanaka T."/>
            <person name="Maeda Y."/>
            <person name="Veluchamy A."/>
            <person name="Tanaka M."/>
            <person name="Abida H."/>
            <person name="Marechal E."/>
            <person name="Bowler C."/>
            <person name="Muto M."/>
            <person name="Sunaga Y."/>
            <person name="Tanaka M."/>
            <person name="Yoshino T."/>
            <person name="Taniguchi T."/>
            <person name="Fukuda Y."/>
            <person name="Nemoto M."/>
            <person name="Matsumoto M."/>
            <person name="Wong P.S."/>
            <person name="Aburatani S."/>
            <person name="Fujibuchi W."/>
        </authorList>
    </citation>
    <scope>NUCLEOTIDE SEQUENCE [LARGE SCALE GENOMIC DNA]</scope>
    <source>
        <strain evidence="8 9">JPCC DA0580</strain>
    </source>
</reference>
<keyword evidence="9" id="KW-1185">Reference proteome</keyword>
<dbReference type="GO" id="GO:0015179">
    <property type="term" value="F:L-amino acid transmembrane transporter activity"/>
    <property type="evidence" value="ECO:0007669"/>
    <property type="project" value="TreeGrafter"/>
</dbReference>
<evidence type="ECO:0000259" key="7">
    <source>
        <dbReference type="Pfam" id="PF01490"/>
    </source>
</evidence>
<feature type="transmembrane region" description="Helical" evidence="6">
    <location>
        <begin position="435"/>
        <end position="456"/>
    </location>
</feature>
<protein>
    <submittedName>
        <fullName evidence="8">Solute carrier family 36</fullName>
    </submittedName>
</protein>
<feature type="transmembrane region" description="Helical" evidence="6">
    <location>
        <begin position="527"/>
        <end position="547"/>
    </location>
</feature>
<feature type="region of interest" description="Disordered" evidence="5">
    <location>
        <begin position="1"/>
        <end position="27"/>
    </location>
</feature>
<keyword evidence="2 6" id="KW-0812">Transmembrane</keyword>
<feature type="transmembrane region" description="Helical" evidence="6">
    <location>
        <begin position="395"/>
        <end position="415"/>
    </location>
</feature>
<feature type="transmembrane region" description="Helical" evidence="6">
    <location>
        <begin position="164"/>
        <end position="183"/>
    </location>
</feature>
<dbReference type="EMBL" id="BDSP01000204">
    <property type="protein sequence ID" value="GAX23816.1"/>
    <property type="molecule type" value="Genomic_DNA"/>
</dbReference>
<dbReference type="InParanoid" id="A0A1Z5KC88"/>
<evidence type="ECO:0000256" key="1">
    <source>
        <dbReference type="ARBA" id="ARBA00004141"/>
    </source>
</evidence>
<gene>
    <name evidence="8" type="ORF">FisN_20Hh018</name>
</gene>
<comment type="caution">
    <text evidence="8">The sequence shown here is derived from an EMBL/GenBank/DDBJ whole genome shotgun (WGS) entry which is preliminary data.</text>
</comment>
<keyword evidence="4 6" id="KW-0472">Membrane</keyword>
<dbReference type="PANTHER" id="PTHR22950:SF666">
    <property type="entry name" value="VACUOLAR AMINO ACID TRANSPORTER 4"/>
    <property type="match status" value="1"/>
</dbReference>
<name>A0A1Z5KC88_FISSO</name>
<evidence type="ECO:0000313" key="9">
    <source>
        <dbReference type="Proteomes" id="UP000198406"/>
    </source>
</evidence>
<organism evidence="8 9">
    <name type="scientific">Fistulifera solaris</name>
    <name type="common">Oleaginous diatom</name>
    <dbReference type="NCBI Taxonomy" id="1519565"/>
    <lineage>
        <taxon>Eukaryota</taxon>
        <taxon>Sar</taxon>
        <taxon>Stramenopiles</taxon>
        <taxon>Ochrophyta</taxon>
        <taxon>Bacillariophyta</taxon>
        <taxon>Bacillariophyceae</taxon>
        <taxon>Bacillariophycidae</taxon>
        <taxon>Naviculales</taxon>
        <taxon>Naviculaceae</taxon>
        <taxon>Fistulifera</taxon>
    </lineage>
</organism>
<dbReference type="Pfam" id="PF01490">
    <property type="entry name" value="Aa_trans"/>
    <property type="match status" value="1"/>
</dbReference>
<feature type="domain" description="Amino acid transporter transmembrane" evidence="7">
    <location>
        <begin position="138"/>
        <end position="546"/>
    </location>
</feature>
<dbReference type="OrthoDB" id="1684102at2759"/>
<proteinExistence type="predicted"/>
<dbReference type="InterPro" id="IPR013057">
    <property type="entry name" value="AA_transpt_TM"/>
</dbReference>
<evidence type="ECO:0000313" key="8">
    <source>
        <dbReference type="EMBL" id="GAX23816.1"/>
    </source>
</evidence>
<dbReference type="GO" id="GO:0016020">
    <property type="term" value="C:membrane"/>
    <property type="evidence" value="ECO:0007669"/>
    <property type="project" value="UniProtKB-SubCell"/>
</dbReference>
<feature type="transmembrane region" description="Helical" evidence="6">
    <location>
        <begin position="352"/>
        <end position="374"/>
    </location>
</feature>
<dbReference type="Proteomes" id="UP000198406">
    <property type="component" value="Unassembled WGS sequence"/>
</dbReference>
<evidence type="ECO:0000256" key="3">
    <source>
        <dbReference type="ARBA" id="ARBA00022989"/>
    </source>
</evidence>
<keyword evidence="3 6" id="KW-1133">Transmembrane helix</keyword>
<dbReference type="AlphaFoldDB" id="A0A1Z5KC88"/>
<feature type="transmembrane region" description="Helical" evidence="6">
    <location>
        <begin position="133"/>
        <end position="158"/>
    </location>
</feature>
<evidence type="ECO:0000256" key="6">
    <source>
        <dbReference type="SAM" id="Phobius"/>
    </source>
</evidence>
<feature type="transmembrane region" description="Helical" evidence="6">
    <location>
        <begin position="496"/>
        <end position="515"/>
    </location>
</feature>
<dbReference type="PANTHER" id="PTHR22950">
    <property type="entry name" value="AMINO ACID TRANSPORTER"/>
    <property type="match status" value="1"/>
</dbReference>
<comment type="subcellular location">
    <subcellularLocation>
        <location evidence="1">Membrane</location>
        <topology evidence="1">Multi-pass membrane protein</topology>
    </subcellularLocation>
</comment>
<accession>A0A1Z5KC88</accession>
<feature type="transmembrane region" description="Helical" evidence="6">
    <location>
        <begin position="280"/>
        <end position="298"/>
    </location>
</feature>